<accession>A0A6P2C132</accession>
<keyword evidence="2" id="KW-0859">Xylose metabolism</keyword>
<dbReference type="RefSeq" id="WP_145852807.1">
    <property type="nucleotide sequence ID" value="NZ_RPFW01000002.1"/>
</dbReference>
<dbReference type="InterPro" id="IPR018485">
    <property type="entry name" value="FGGY_C"/>
</dbReference>
<evidence type="ECO:0000256" key="3">
    <source>
        <dbReference type="ARBA" id="ARBA00022679"/>
    </source>
</evidence>
<feature type="domain" description="Carbohydrate kinase FGGY C-terminal" evidence="6">
    <location>
        <begin position="266"/>
        <end position="446"/>
    </location>
</feature>
<dbReference type="InterPro" id="IPR000577">
    <property type="entry name" value="Carb_kinase_FGGY"/>
</dbReference>
<dbReference type="Pfam" id="PF02782">
    <property type="entry name" value="FGGY_C"/>
    <property type="match status" value="1"/>
</dbReference>
<evidence type="ECO:0000256" key="4">
    <source>
        <dbReference type="ARBA" id="ARBA00022777"/>
    </source>
</evidence>
<sequence>MLARVNAASAGRACALGLDLGTSSAKAVVIDTEGAVLSQASAGYAVTAARAGYAESEPGDWWQAVTASAREAVRAAGTQPASIGLSGQMHGLVLTTAGGEALRPALLWPDTRAAGALRAYRLLGPAALARLANPLAPGMAGPLLAWIAEHEPRTYSAARWALQPKDWLRARLTGEVLAEPSDASGTLLYDVPGDRWDTETVSALGLDSAMLAPLLPSSGAPAGFLTPAVAAELGLPAGIPVAAGAADTAAAVLGSGVVSGADIQLTVGTGAQVIRPAAAPVSRAGAGVNLYRSATPEGWYQMGATLSAGLSLNWVRETMNASWDELYASAGQPGQANDPIFVPHLSGERTPYADPALRGSWTALSLADDRTSLLRSALEGTAFAIRDALDALLAGERPPLLRLAGGGTLAAGWRQLLADVLGLPLHAVDVSAASGRGAALLGACAAGQLSFADIQGPLAPRARLVAEPDPAAAAFHAERHARFRRTVAALAHSNKGPA</sequence>
<dbReference type="OrthoDB" id="9782710at2"/>
<evidence type="ECO:0000313" key="8">
    <source>
        <dbReference type="Proteomes" id="UP000460272"/>
    </source>
</evidence>
<dbReference type="GO" id="GO:0016301">
    <property type="term" value="F:kinase activity"/>
    <property type="evidence" value="ECO:0007669"/>
    <property type="project" value="UniProtKB-KW"/>
</dbReference>
<name>A0A6P2C132_9ACTN</name>
<keyword evidence="8" id="KW-1185">Reference proteome</keyword>
<feature type="domain" description="Carbohydrate kinase FGGY N-terminal" evidence="5">
    <location>
        <begin position="15"/>
        <end position="254"/>
    </location>
</feature>
<gene>
    <name evidence="7" type="ORF">EAS64_10855</name>
</gene>
<dbReference type="Proteomes" id="UP000460272">
    <property type="component" value="Unassembled WGS sequence"/>
</dbReference>
<dbReference type="EMBL" id="RPFW01000002">
    <property type="protein sequence ID" value="TVZ05102.1"/>
    <property type="molecule type" value="Genomic_DNA"/>
</dbReference>
<proteinExistence type="inferred from homology"/>
<dbReference type="InterPro" id="IPR043129">
    <property type="entry name" value="ATPase_NBD"/>
</dbReference>
<dbReference type="SUPFAM" id="SSF53067">
    <property type="entry name" value="Actin-like ATPase domain"/>
    <property type="match status" value="2"/>
</dbReference>
<evidence type="ECO:0000259" key="6">
    <source>
        <dbReference type="Pfam" id="PF02782"/>
    </source>
</evidence>
<reference evidence="7 8" key="1">
    <citation type="submission" date="2018-11" db="EMBL/GenBank/DDBJ databases">
        <title>Trebonia kvetii gen.nov., sp.nov., a novel acidophilic actinobacterium, and proposal of the new actinobacterial family Treboniaceae fam. nov.</title>
        <authorList>
            <person name="Rapoport D."/>
            <person name="Sagova-Mareckova M."/>
            <person name="Sedlacek I."/>
            <person name="Provaznik J."/>
            <person name="Kralova S."/>
            <person name="Pavlinic D."/>
            <person name="Benes V."/>
            <person name="Kopecky J."/>
        </authorList>
    </citation>
    <scope>NUCLEOTIDE SEQUENCE [LARGE SCALE GENOMIC DNA]</scope>
    <source>
        <strain evidence="7 8">15Tr583</strain>
    </source>
</reference>
<keyword evidence="3" id="KW-0808">Transferase</keyword>
<evidence type="ECO:0000256" key="1">
    <source>
        <dbReference type="ARBA" id="ARBA00009156"/>
    </source>
</evidence>
<dbReference type="CDD" id="cd07808">
    <property type="entry name" value="ASKHA_NBD_FGGY_EcXK-like"/>
    <property type="match status" value="1"/>
</dbReference>
<dbReference type="PIRSF" id="PIRSF000538">
    <property type="entry name" value="GlpK"/>
    <property type="match status" value="1"/>
</dbReference>
<keyword evidence="2" id="KW-0119">Carbohydrate metabolism</keyword>
<dbReference type="Gene3D" id="3.30.420.40">
    <property type="match status" value="2"/>
</dbReference>
<dbReference type="PANTHER" id="PTHR43095">
    <property type="entry name" value="SUGAR KINASE"/>
    <property type="match status" value="1"/>
</dbReference>
<dbReference type="AlphaFoldDB" id="A0A6P2C132"/>
<dbReference type="InterPro" id="IPR050406">
    <property type="entry name" value="FGGY_Carb_Kinase"/>
</dbReference>
<evidence type="ECO:0000259" key="5">
    <source>
        <dbReference type="Pfam" id="PF00370"/>
    </source>
</evidence>
<organism evidence="7 8">
    <name type="scientific">Trebonia kvetii</name>
    <dbReference type="NCBI Taxonomy" id="2480626"/>
    <lineage>
        <taxon>Bacteria</taxon>
        <taxon>Bacillati</taxon>
        <taxon>Actinomycetota</taxon>
        <taxon>Actinomycetes</taxon>
        <taxon>Streptosporangiales</taxon>
        <taxon>Treboniaceae</taxon>
        <taxon>Trebonia</taxon>
    </lineage>
</organism>
<dbReference type="PANTHER" id="PTHR43095:SF5">
    <property type="entry name" value="XYLULOSE KINASE"/>
    <property type="match status" value="1"/>
</dbReference>
<comment type="similarity">
    <text evidence="1">Belongs to the FGGY kinase family.</text>
</comment>
<comment type="caution">
    <text evidence="7">The sequence shown here is derived from an EMBL/GenBank/DDBJ whole genome shotgun (WGS) entry which is preliminary data.</text>
</comment>
<evidence type="ECO:0000313" key="7">
    <source>
        <dbReference type="EMBL" id="TVZ05102.1"/>
    </source>
</evidence>
<keyword evidence="4 7" id="KW-0418">Kinase</keyword>
<dbReference type="InterPro" id="IPR018484">
    <property type="entry name" value="FGGY_N"/>
</dbReference>
<protein>
    <submittedName>
        <fullName evidence="7">Xylulose kinase</fullName>
    </submittedName>
</protein>
<dbReference type="GO" id="GO:0042732">
    <property type="term" value="P:D-xylose metabolic process"/>
    <property type="evidence" value="ECO:0007669"/>
    <property type="project" value="UniProtKB-KW"/>
</dbReference>
<evidence type="ECO:0000256" key="2">
    <source>
        <dbReference type="ARBA" id="ARBA00022629"/>
    </source>
</evidence>
<dbReference type="Pfam" id="PF00370">
    <property type="entry name" value="FGGY_N"/>
    <property type="match status" value="1"/>
</dbReference>